<evidence type="ECO:0000256" key="2">
    <source>
        <dbReference type="ARBA" id="ARBA00004496"/>
    </source>
</evidence>
<dbReference type="InterPro" id="IPR036264">
    <property type="entry name" value="Bact_exopeptidase_dim_dom"/>
</dbReference>
<proteinExistence type="inferred from homology"/>
<evidence type="ECO:0000256" key="7">
    <source>
        <dbReference type="ARBA" id="ARBA00022723"/>
    </source>
</evidence>
<comment type="catalytic activity">
    <reaction evidence="1 11">
        <text>Release of the N-terminal residue from a tripeptide.</text>
        <dbReference type="EC" id="3.4.11.4"/>
    </reaction>
</comment>
<sequence length="410" mass="45579">MYENLLPRFLRYVKTETQSDPTSHTTPSTQTQVEFAKVLKKELEDLGLSDVTYNTENGFVIATLPSNVDHDVRSIGFIAHMDTADFNAVGVSPQIIENYDGESTIVLDKEGRFTLNVKDFPNLKNYGGHTLITTDGTTLLGADDKAGIAEIMTAMEILLKNPSIPHGEIKVAFGPDEEIGVGADKFDVEQFNVDFAYTIDGGPLGELQYETFSAAQANITIQGKNVHPGTAKDTMINALQLAIDFHNALPADEVPEKTEGYEGFFHLMALTGSPEEAKMSYIIRDHKRDSFEARKAMITSIQEKMNQQFDQERIQVEMYDQYYNMREIIEKDMSIVDLAEKAMIELEIKPVIEPVRGGTDGSKISYLGIPTPNLFAGGENMHGRFEFVSLQVMEKATDVIVKIAELNTQA</sequence>
<keyword evidence="5 11" id="KW-0963">Cytoplasm</keyword>
<keyword evidence="6 11" id="KW-0645">Protease</keyword>
<keyword evidence="4 11" id="KW-0031">Aminopeptidase</keyword>
<feature type="active site" description="Proton acceptor" evidence="11 12">
    <location>
        <position position="177"/>
    </location>
</feature>
<feature type="binding site" evidence="11 13">
    <location>
        <position position="200"/>
    </location>
    <ligand>
        <name>Zn(2+)</name>
        <dbReference type="ChEBI" id="CHEBI:29105"/>
        <label>1</label>
    </ligand>
</feature>
<evidence type="ECO:0000256" key="10">
    <source>
        <dbReference type="ARBA" id="ARBA00023049"/>
    </source>
</evidence>
<dbReference type="PANTHER" id="PTHR42994:SF1">
    <property type="entry name" value="PEPTIDASE T"/>
    <property type="match status" value="1"/>
</dbReference>
<dbReference type="GO" id="GO:0006508">
    <property type="term" value="P:proteolysis"/>
    <property type="evidence" value="ECO:0007669"/>
    <property type="project" value="UniProtKB-UniRule"/>
</dbReference>
<dbReference type="EMBL" id="PUAP01000010">
    <property type="protein sequence ID" value="PQF24766.1"/>
    <property type="molecule type" value="Genomic_DNA"/>
</dbReference>
<dbReference type="PIRSF" id="PIRSF037215">
    <property type="entry name" value="Peptidase_M20B"/>
    <property type="match status" value="1"/>
</dbReference>
<comment type="cofactor">
    <cofactor evidence="11 13">
        <name>Zn(2+)</name>
        <dbReference type="ChEBI" id="CHEBI:29105"/>
    </cofactor>
    <text evidence="11 13">Binds 2 Zn(2+) ions per subunit.</text>
</comment>
<feature type="domain" description="Peptidase M20 dimerisation" evidence="14">
    <location>
        <begin position="209"/>
        <end position="309"/>
    </location>
</feature>
<dbReference type="Gene3D" id="3.40.630.10">
    <property type="entry name" value="Zn peptidases"/>
    <property type="match status" value="1"/>
</dbReference>
<dbReference type="SUPFAM" id="SSF55031">
    <property type="entry name" value="Bacterial exopeptidase dimerisation domain"/>
    <property type="match status" value="1"/>
</dbReference>
<dbReference type="Pfam" id="PF01546">
    <property type="entry name" value="Peptidase_M20"/>
    <property type="match status" value="1"/>
</dbReference>
<dbReference type="PROSITE" id="PS00758">
    <property type="entry name" value="ARGE_DAPE_CPG2_1"/>
    <property type="match status" value="1"/>
</dbReference>
<evidence type="ECO:0000256" key="11">
    <source>
        <dbReference type="HAMAP-Rule" id="MF_00550"/>
    </source>
</evidence>
<dbReference type="GO" id="GO:0043171">
    <property type="term" value="P:peptide catabolic process"/>
    <property type="evidence" value="ECO:0007669"/>
    <property type="project" value="UniProtKB-UniRule"/>
</dbReference>
<dbReference type="InterPro" id="IPR002933">
    <property type="entry name" value="Peptidase_M20"/>
</dbReference>
<feature type="binding site" evidence="11 13">
    <location>
        <position position="178"/>
    </location>
    <ligand>
        <name>Zn(2+)</name>
        <dbReference type="ChEBI" id="CHEBI:29105"/>
        <label>2</label>
    </ligand>
</feature>
<feature type="binding site" evidence="11 13">
    <location>
        <position position="80"/>
    </location>
    <ligand>
        <name>Zn(2+)</name>
        <dbReference type="ChEBI" id="CHEBI:29105"/>
        <label>1</label>
    </ligand>
</feature>
<dbReference type="Pfam" id="PF07687">
    <property type="entry name" value="M20_dimer"/>
    <property type="match status" value="1"/>
</dbReference>
<evidence type="ECO:0000256" key="1">
    <source>
        <dbReference type="ARBA" id="ARBA00000870"/>
    </source>
</evidence>
<comment type="caution">
    <text evidence="15">The sequence shown here is derived from an EMBL/GenBank/DDBJ whole genome shotgun (WGS) entry which is preliminary data.</text>
</comment>
<comment type="similarity">
    <text evidence="3 11">Belongs to the peptidase M20B family.</text>
</comment>
<dbReference type="GO" id="GO:0008270">
    <property type="term" value="F:zinc ion binding"/>
    <property type="evidence" value="ECO:0007669"/>
    <property type="project" value="UniProtKB-UniRule"/>
</dbReference>
<comment type="subcellular location">
    <subcellularLocation>
        <location evidence="2 11">Cytoplasm</location>
    </subcellularLocation>
</comment>
<dbReference type="Gene3D" id="3.30.70.360">
    <property type="match status" value="1"/>
</dbReference>
<evidence type="ECO:0000313" key="15">
    <source>
        <dbReference type="EMBL" id="PQF24766.1"/>
    </source>
</evidence>
<dbReference type="AlphaFoldDB" id="A0A2S7RXG1"/>
<dbReference type="SUPFAM" id="SSF53187">
    <property type="entry name" value="Zn-dependent exopeptidases"/>
    <property type="match status" value="1"/>
</dbReference>
<dbReference type="GO" id="GO:0008237">
    <property type="term" value="F:metallopeptidase activity"/>
    <property type="evidence" value="ECO:0007669"/>
    <property type="project" value="UniProtKB-KW"/>
</dbReference>
<evidence type="ECO:0000256" key="4">
    <source>
        <dbReference type="ARBA" id="ARBA00022438"/>
    </source>
</evidence>
<dbReference type="PROSITE" id="PS00759">
    <property type="entry name" value="ARGE_DAPE_CPG2_2"/>
    <property type="match status" value="1"/>
</dbReference>
<dbReference type="EC" id="3.4.11.4" evidence="11"/>
<comment type="function">
    <text evidence="11">Cleaves the N-terminal amino acid of tripeptides.</text>
</comment>
<dbReference type="GO" id="GO:0005829">
    <property type="term" value="C:cytosol"/>
    <property type="evidence" value="ECO:0007669"/>
    <property type="project" value="TreeGrafter"/>
</dbReference>
<evidence type="ECO:0000259" key="14">
    <source>
        <dbReference type="Pfam" id="PF07687"/>
    </source>
</evidence>
<keyword evidence="10 11" id="KW-0482">Metalloprotease</keyword>
<keyword evidence="8 11" id="KW-0378">Hydrolase</keyword>
<dbReference type="InterPro" id="IPR001261">
    <property type="entry name" value="ArgE/DapE_CS"/>
</dbReference>
<dbReference type="NCBIfam" id="TIGR01882">
    <property type="entry name" value="peptidase-T"/>
    <property type="match status" value="1"/>
</dbReference>
<evidence type="ECO:0000256" key="12">
    <source>
        <dbReference type="PIRSR" id="PIRSR037215-1"/>
    </source>
</evidence>
<dbReference type="InterPro" id="IPR011650">
    <property type="entry name" value="Peptidase_M20_dimer"/>
</dbReference>
<dbReference type="HAMAP" id="MF_00550">
    <property type="entry name" value="Aminopeptidase_M20"/>
    <property type="match status" value="1"/>
</dbReference>
<evidence type="ECO:0000256" key="8">
    <source>
        <dbReference type="ARBA" id="ARBA00022801"/>
    </source>
</evidence>
<evidence type="ECO:0000256" key="6">
    <source>
        <dbReference type="ARBA" id="ARBA00022670"/>
    </source>
</evidence>
<name>A0A2S7RXG1_ENTMU</name>
<evidence type="ECO:0000256" key="13">
    <source>
        <dbReference type="PIRSR" id="PIRSR037215-2"/>
    </source>
</evidence>
<keyword evidence="9 11" id="KW-0862">Zinc</keyword>
<dbReference type="InterPro" id="IPR010161">
    <property type="entry name" value="Peptidase_M20B"/>
</dbReference>
<evidence type="ECO:0000256" key="9">
    <source>
        <dbReference type="ARBA" id="ARBA00022833"/>
    </source>
</evidence>
<gene>
    <name evidence="11 15" type="primary">pepT</name>
    <name evidence="15" type="ORF">CUS89_02985</name>
</gene>
<dbReference type="PANTHER" id="PTHR42994">
    <property type="entry name" value="PEPTIDASE T"/>
    <property type="match status" value="1"/>
</dbReference>
<dbReference type="GO" id="GO:0045148">
    <property type="term" value="F:tripeptide aminopeptidase activity"/>
    <property type="evidence" value="ECO:0007669"/>
    <property type="project" value="UniProtKB-UniRule"/>
</dbReference>
<organism evidence="15 16">
    <name type="scientific">Enterococcus mundtii</name>
    <dbReference type="NCBI Taxonomy" id="53346"/>
    <lineage>
        <taxon>Bacteria</taxon>
        <taxon>Bacillati</taxon>
        <taxon>Bacillota</taxon>
        <taxon>Bacilli</taxon>
        <taxon>Lactobacillales</taxon>
        <taxon>Enterococcaceae</taxon>
        <taxon>Enterococcus</taxon>
    </lineage>
</organism>
<dbReference type="CDD" id="cd03892">
    <property type="entry name" value="M20_peptT"/>
    <property type="match status" value="1"/>
</dbReference>
<keyword evidence="7 11" id="KW-0479">Metal-binding</keyword>
<feature type="binding site" evidence="11 13">
    <location>
        <position position="382"/>
    </location>
    <ligand>
        <name>Zn(2+)</name>
        <dbReference type="ChEBI" id="CHEBI:29105"/>
        <label>2</label>
    </ligand>
</feature>
<dbReference type="Proteomes" id="UP000237934">
    <property type="component" value="Unassembled WGS sequence"/>
</dbReference>
<protein>
    <recommendedName>
        <fullName evidence="11">Peptidase T</fullName>
        <ecNumber evidence="11">3.4.11.4</ecNumber>
    </recommendedName>
    <alternativeName>
        <fullName evidence="11">Aminotripeptidase</fullName>
        <shortName evidence="11">Tripeptidase</shortName>
    </alternativeName>
    <alternativeName>
        <fullName evidence="11">Tripeptide aminopeptidase</fullName>
    </alternativeName>
</protein>
<dbReference type="RefSeq" id="WP_104870991.1">
    <property type="nucleotide sequence ID" value="NZ_PUAP01000010.1"/>
</dbReference>
<feature type="binding site" evidence="11 13">
    <location>
        <position position="143"/>
    </location>
    <ligand>
        <name>Zn(2+)</name>
        <dbReference type="ChEBI" id="CHEBI:29105"/>
        <label>1</label>
    </ligand>
</feature>
<evidence type="ECO:0000256" key="3">
    <source>
        <dbReference type="ARBA" id="ARBA00009692"/>
    </source>
</evidence>
<reference evidence="15 16" key="1">
    <citation type="journal article" date="2018" name="Pathog. Dis.">
        <title>Whole-genome sequencing based characterization of antimicrobial resistance in Enterococcus.</title>
        <authorList>
            <person name="Tyson G."/>
        </authorList>
    </citation>
    <scope>NUCLEOTIDE SEQUENCE [LARGE SCALE GENOMIC DNA]</scope>
    <source>
        <strain evidence="15 16">CVM N55263</strain>
    </source>
</reference>
<feature type="active site" evidence="11 12">
    <location>
        <position position="82"/>
    </location>
</feature>
<accession>A0A2S7RXG1</accession>
<evidence type="ECO:0000313" key="16">
    <source>
        <dbReference type="Proteomes" id="UP000237934"/>
    </source>
</evidence>
<feature type="binding site" evidence="11 13">
    <location>
        <position position="143"/>
    </location>
    <ligand>
        <name>Zn(2+)</name>
        <dbReference type="ChEBI" id="CHEBI:29105"/>
        <label>2</label>
    </ligand>
</feature>
<dbReference type="FunFam" id="3.30.70.360:FF:000002">
    <property type="entry name" value="Peptidase T"/>
    <property type="match status" value="1"/>
</dbReference>
<dbReference type="NCBIfam" id="NF009920">
    <property type="entry name" value="PRK13381.1"/>
    <property type="match status" value="1"/>
</dbReference>
<dbReference type="NCBIfam" id="NF003976">
    <property type="entry name" value="PRK05469.1"/>
    <property type="match status" value="1"/>
</dbReference>
<evidence type="ECO:0000256" key="5">
    <source>
        <dbReference type="ARBA" id="ARBA00022490"/>
    </source>
</evidence>